<gene>
    <name evidence="2" type="ORF">A0U89_12990</name>
</gene>
<keyword evidence="3" id="KW-1185">Reference proteome</keyword>
<reference evidence="2 3" key="1">
    <citation type="journal article" date="2016" name="Microb. Cell Fact.">
        <title>Dissection of exopolysaccharide biosynthesis in Kozakia baliensis.</title>
        <authorList>
            <person name="Brandt J.U."/>
            <person name="Jakob F."/>
            <person name="Behr J."/>
            <person name="Geissler A.J."/>
            <person name="Vogel R.F."/>
        </authorList>
    </citation>
    <scope>NUCLEOTIDE SEQUENCE [LARGE SCALE GENOMIC DNA]</scope>
    <source>
        <strain evidence="2 3">DSM 14400</strain>
    </source>
</reference>
<dbReference type="KEGG" id="kba:A0U89_12990"/>
<dbReference type="STRING" id="153496.A0U89_12990"/>
<name>A0A1D8UW78_9PROT</name>
<accession>A0A1D8UW78</accession>
<dbReference type="InterPro" id="IPR028992">
    <property type="entry name" value="Hedgehog/Intein_dom"/>
</dbReference>
<dbReference type="eggNOG" id="COG3210">
    <property type="taxonomic scope" value="Bacteria"/>
</dbReference>
<protein>
    <recommendedName>
        <fullName evidence="1">Hedgehog/Intein (Hint) domain-containing protein</fullName>
    </recommendedName>
</protein>
<sequence length="260" mass="29285">MTPEHCLYFDGKFIPARMLVNGGSIAYDRSFSRYDYYHIETADYSVIFAVSMPTESYLDTGDRAAFRQTGDVIPIPKRVLRNWEMDAAAPLLTARREVEPLFRLLAQRSKELGFPPAEIAAQIVKDSNLHLVTEEGEILRPTRKVEDRVVFTLPAHCRQVRIVSRAARPSDVIGPFLDDRRHLGVLLSQVTLWDAAQTQDIDLGELSTSGWYPLDGGLRWTNGDALLPVETREFQHSRMLALRVVAGGPYIEDDRATIAA</sequence>
<dbReference type="AlphaFoldDB" id="A0A1D8UW78"/>
<dbReference type="Pfam" id="PF13403">
    <property type="entry name" value="Hint_2"/>
    <property type="match status" value="1"/>
</dbReference>
<dbReference type="EMBL" id="CP014674">
    <property type="protein sequence ID" value="AOX17890.1"/>
    <property type="molecule type" value="Genomic_DNA"/>
</dbReference>
<evidence type="ECO:0000259" key="1">
    <source>
        <dbReference type="Pfam" id="PF13403"/>
    </source>
</evidence>
<dbReference type="Proteomes" id="UP000179145">
    <property type="component" value="Chromosome"/>
</dbReference>
<organism evidence="2 3">
    <name type="scientific">Kozakia baliensis</name>
    <dbReference type="NCBI Taxonomy" id="153496"/>
    <lineage>
        <taxon>Bacteria</taxon>
        <taxon>Pseudomonadati</taxon>
        <taxon>Pseudomonadota</taxon>
        <taxon>Alphaproteobacteria</taxon>
        <taxon>Acetobacterales</taxon>
        <taxon>Acetobacteraceae</taxon>
        <taxon>Kozakia</taxon>
    </lineage>
</organism>
<feature type="domain" description="Hedgehog/Intein (Hint)" evidence="1">
    <location>
        <begin position="3"/>
        <end position="60"/>
    </location>
</feature>
<evidence type="ECO:0000313" key="2">
    <source>
        <dbReference type="EMBL" id="AOX17890.1"/>
    </source>
</evidence>
<evidence type="ECO:0000313" key="3">
    <source>
        <dbReference type="Proteomes" id="UP000179145"/>
    </source>
</evidence>
<proteinExistence type="predicted"/>